<evidence type="ECO:0000256" key="12">
    <source>
        <dbReference type="PIRNR" id="PIRNR006268"/>
    </source>
</evidence>
<evidence type="ECO:0000256" key="2">
    <source>
        <dbReference type="ARBA" id="ARBA00008282"/>
    </source>
</evidence>
<dbReference type="InterPro" id="IPR003374">
    <property type="entry name" value="ApbE-like_sf"/>
</dbReference>
<dbReference type="Proteomes" id="UP000765845">
    <property type="component" value="Unassembled WGS sequence"/>
</dbReference>
<keyword evidence="7 12" id="KW-0479">Metal-binding</keyword>
<dbReference type="PANTHER" id="PTHR30040:SF2">
    <property type="entry name" value="FAD:PROTEIN FMN TRANSFERASE"/>
    <property type="match status" value="1"/>
</dbReference>
<evidence type="ECO:0000256" key="7">
    <source>
        <dbReference type="ARBA" id="ARBA00022723"/>
    </source>
</evidence>
<evidence type="ECO:0000256" key="4">
    <source>
        <dbReference type="ARBA" id="ARBA00016337"/>
    </source>
</evidence>
<evidence type="ECO:0000256" key="10">
    <source>
        <dbReference type="ARBA" id="ARBA00031306"/>
    </source>
</evidence>
<dbReference type="EC" id="2.7.1.180" evidence="3 12"/>
<comment type="catalytic activity">
    <reaction evidence="11 12">
        <text>L-threonyl-[protein] + FAD = FMN-L-threonyl-[protein] + AMP + H(+)</text>
        <dbReference type="Rhea" id="RHEA:36847"/>
        <dbReference type="Rhea" id="RHEA-COMP:11060"/>
        <dbReference type="Rhea" id="RHEA-COMP:11061"/>
        <dbReference type="ChEBI" id="CHEBI:15378"/>
        <dbReference type="ChEBI" id="CHEBI:30013"/>
        <dbReference type="ChEBI" id="CHEBI:57692"/>
        <dbReference type="ChEBI" id="CHEBI:74257"/>
        <dbReference type="ChEBI" id="CHEBI:456215"/>
        <dbReference type="EC" id="2.7.1.180"/>
    </reaction>
</comment>
<dbReference type="InterPro" id="IPR024932">
    <property type="entry name" value="ApbE"/>
</dbReference>
<dbReference type="GO" id="GO:0016740">
    <property type="term" value="F:transferase activity"/>
    <property type="evidence" value="ECO:0007669"/>
    <property type="project" value="UniProtKB-KW"/>
</dbReference>
<dbReference type="PANTHER" id="PTHR30040">
    <property type="entry name" value="THIAMINE BIOSYNTHESIS LIPOPROTEIN APBE"/>
    <property type="match status" value="1"/>
</dbReference>
<keyword evidence="5 12" id="KW-0285">Flavoprotein</keyword>
<dbReference type="Pfam" id="PF02424">
    <property type="entry name" value="ApbE"/>
    <property type="match status" value="1"/>
</dbReference>
<dbReference type="RefSeq" id="WP_168451768.1">
    <property type="nucleotide sequence ID" value="NZ_JAAWWK010000007.1"/>
</dbReference>
<dbReference type="PIRSF" id="PIRSF006268">
    <property type="entry name" value="ApbE"/>
    <property type="match status" value="1"/>
</dbReference>
<comment type="similarity">
    <text evidence="2 12">Belongs to the ApbE family.</text>
</comment>
<dbReference type="EMBL" id="JAAWWK010000007">
    <property type="protein sequence ID" value="NKI19244.1"/>
    <property type="molecule type" value="Genomic_DNA"/>
</dbReference>
<organism evidence="13 14">
    <name type="scientific">Spongiibacter thalassae</name>
    <dbReference type="NCBI Taxonomy" id="2721624"/>
    <lineage>
        <taxon>Bacteria</taxon>
        <taxon>Pseudomonadati</taxon>
        <taxon>Pseudomonadota</taxon>
        <taxon>Gammaproteobacteria</taxon>
        <taxon>Cellvibrionales</taxon>
        <taxon>Spongiibacteraceae</taxon>
        <taxon>Spongiibacter</taxon>
    </lineage>
</organism>
<evidence type="ECO:0000313" key="14">
    <source>
        <dbReference type="Proteomes" id="UP000765845"/>
    </source>
</evidence>
<evidence type="ECO:0000256" key="9">
    <source>
        <dbReference type="ARBA" id="ARBA00022842"/>
    </source>
</evidence>
<evidence type="ECO:0000256" key="1">
    <source>
        <dbReference type="ARBA" id="ARBA00001946"/>
    </source>
</evidence>
<gene>
    <name evidence="13" type="ORF">HCU74_17695</name>
</gene>
<comment type="caution">
    <text evidence="13">The sequence shown here is derived from an EMBL/GenBank/DDBJ whole genome shotgun (WGS) entry which is preliminary data.</text>
</comment>
<evidence type="ECO:0000256" key="3">
    <source>
        <dbReference type="ARBA" id="ARBA00011955"/>
    </source>
</evidence>
<keyword evidence="9 12" id="KW-0460">Magnesium</keyword>
<evidence type="ECO:0000256" key="11">
    <source>
        <dbReference type="ARBA" id="ARBA00048540"/>
    </source>
</evidence>
<accession>A0ABX1GJ28</accession>
<proteinExistence type="inferred from homology"/>
<sequence length="311" mass="33249">MEEYHYTFTAMASPCELRLYAATRQQADRAAALAQAEVQRIEYKYSRYRDDSVLSAINRAAGQSSLRVDDETAALLGYADTAWQQSGGLFDITSGVLRRAWDFKSGLLPTDAAIAELLPLIGWQRVVWNGREVSLPLAGMQLDFGGFGKEYAADAAARVCGDNGIQHGLVELGGDIHAIGPHPDGSPWRIGIRHPRAPESAIAVLALHSGGLASSGDYERYMVIDGRRYSHLLNPETGWPVTGNLASVSVVAPLCLIAGTGATVALLKGEQGSRWLETLGLPHLSVDAQGQLGGSVDFSTQADLKSDAVSD</sequence>
<evidence type="ECO:0000256" key="5">
    <source>
        <dbReference type="ARBA" id="ARBA00022630"/>
    </source>
</evidence>
<keyword evidence="6 12" id="KW-0808">Transferase</keyword>
<dbReference type="SUPFAM" id="SSF143631">
    <property type="entry name" value="ApbE-like"/>
    <property type="match status" value="1"/>
</dbReference>
<protein>
    <recommendedName>
        <fullName evidence="4 12">FAD:protein FMN transferase</fullName>
        <ecNumber evidence="3 12">2.7.1.180</ecNumber>
    </recommendedName>
    <alternativeName>
        <fullName evidence="10 12">Flavin transferase</fullName>
    </alternativeName>
</protein>
<reference evidence="13 14" key="1">
    <citation type="submission" date="2020-04" db="EMBL/GenBank/DDBJ databases">
        <authorList>
            <person name="Yoon J."/>
        </authorList>
    </citation>
    <scope>NUCLEOTIDE SEQUENCE [LARGE SCALE GENOMIC DNA]</scope>
    <source>
        <strain evidence="13 14">KMU-166</strain>
    </source>
</reference>
<keyword evidence="14" id="KW-1185">Reference proteome</keyword>
<evidence type="ECO:0000256" key="6">
    <source>
        <dbReference type="ARBA" id="ARBA00022679"/>
    </source>
</evidence>
<evidence type="ECO:0000256" key="8">
    <source>
        <dbReference type="ARBA" id="ARBA00022827"/>
    </source>
</evidence>
<name>A0ABX1GJ28_9GAMM</name>
<keyword evidence="8 12" id="KW-0274">FAD</keyword>
<dbReference type="Gene3D" id="3.10.520.10">
    <property type="entry name" value="ApbE-like domains"/>
    <property type="match status" value="1"/>
</dbReference>
<evidence type="ECO:0000313" key="13">
    <source>
        <dbReference type="EMBL" id="NKI19244.1"/>
    </source>
</evidence>
<comment type="cofactor">
    <cofactor evidence="1">
        <name>Mg(2+)</name>
        <dbReference type="ChEBI" id="CHEBI:18420"/>
    </cofactor>
</comment>